<dbReference type="InterPro" id="IPR011335">
    <property type="entry name" value="Restrct_endonuc-II-like"/>
</dbReference>
<protein>
    <submittedName>
        <fullName evidence="3">Restriction endonuclease</fullName>
        <ecNumber evidence="3">3.1.21.-</ecNumber>
    </submittedName>
</protein>
<dbReference type="Pfam" id="PF04471">
    <property type="entry name" value="Mrr_cat"/>
    <property type="match status" value="1"/>
</dbReference>
<evidence type="ECO:0000313" key="4">
    <source>
        <dbReference type="Proteomes" id="UP001596507"/>
    </source>
</evidence>
<feature type="domain" description="Restriction endonuclease type IV Mrr" evidence="2">
    <location>
        <begin position="20"/>
        <end position="130"/>
    </location>
</feature>
<keyword evidence="3" id="KW-0255">Endonuclease</keyword>
<proteinExistence type="predicted"/>
<gene>
    <name evidence="3" type="ORF">ACFQRL_04670</name>
</gene>
<sequence>MQEPTGGTQQRVGSSLVEPWRRYQHDVADFYLSLGMAAEVDVKGYPGSRATHDIDVLVQTKIGGQTITWIVECKQWARPIPKERVLTLQGVVADVGADRGILLCERGFQAGAYRAAVATNTTLTSLADLRENTQAEREAASLQAITRRAAQTAQRVSQLWPWATPLVPRGAFTVEEMLEVATPSLELTHYIVPRLHIGESVQMIGELADHRAAGGALDATASLLTEVEARLTNLEQRRERNAASAGQHFAQIETNASTFIDLVATPDLDSVATPAVQAMRNISDAADQILATTPSEIGNALRRVMVYMLDSVYLLPAHGADDQEREQAKETAKALVARAQTMLAEIIASRQQARTPSDPAETAG</sequence>
<reference evidence="4" key="1">
    <citation type="journal article" date="2019" name="Int. J. Syst. Evol. Microbiol.">
        <title>The Global Catalogue of Microorganisms (GCM) 10K type strain sequencing project: providing services to taxonomists for standard genome sequencing and annotation.</title>
        <authorList>
            <consortium name="The Broad Institute Genomics Platform"/>
            <consortium name="The Broad Institute Genome Sequencing Center for Infectious Disease"/>
            <person name="Wu L."/>
            <person name="Ma J."/>
        </authorList>
    </citation>
    <scope>NUCLEOTIDE SEQUENCE [LARGE SCALE GENOMIC DNA]</scope>
    <source>
        <strain evidence="4">CGMCC 1.15772</strain>
    </source>
</reference>
<keyword evidence="1" id="KW-0175">Coiled coil</keyword>
<dbReference type="SUPFAM" id="SSF52980">
    <property type="entry name" value="Restriction endonuclease-like"/>
    <property type="match status" value="1"/>
</dbReference>
<accession>A0ABW2HCV3</accession>
<evidence type="ECO:0000256" key="1">
    <source>
        <dbReference type="SAM" id="Coils"/>
    </source>
</evidence>
<keyword evidence="3" id="KW-0540">Nuclease</keyword>
<organism evidence="3 4">
    <name type="scientific">Microbacterium fluvii</name>
    <dbReference type="NCBI Taxonomy" id="415215"/>
    <lineage>
        <taxon>Bacteria</taxon>
        <taxon>Bacillati</taxon>
        <taxon>Actinomycetota</taxon>
        <taxon>Actinomycetes</taxon>
        <taxon>Micrococcales</taxon>
        <taxon>Microbacteriaceae</taxon>
        <taxon>Microbacterium</taxon>
    </lineage>
</organism>
<feature type="coiled-coil region" evidence="1">
    <location>
        <begin position="217"/>
        <end position="244"/>
    </location>
</feature>
<dbReference type="GO" id="GO:0004519">
    <property type="term" value="F:endonuclease activity"/>
    <property type="evidence" value="ECO:0007669"/>
    <property type="project" value="UniProtKB-KW"/>
</dbReference>
<name>A0ABW2HCV3_9MICO</name>
<dbReference type="RefSeq" id="WP_262873164.1">
    <property type="nucleotide sequence ID" value="NZ_BAABKW010000005.1"/>
</dbReference>
<keyword evidence="3" id="KW-0378">Hydrolase</keyword>
<dbReference type="EMBL" id="JBHTBE010000001">
    <property type="protein sequence ID" value="MFC7268252.1"/>
    <property type="molecule type" value="Genomic_DNA"/>
</dbReference>
<comment type="caution">
    <text evidence="3">The sequence shown here is derived from an EMBL/GenBank/DDBJ whole genome shotgun (WGS) entry which is preliminary data.</text>
</comment>
<evidence type="ECO:0000259" key="2">
    <source>
        <dbReference type="Pfam" id="PF04471"/>
    </source>
</evidence>
<dbReference type="EC" id="3.1.21.-" evidence="3"/>
<keyword evidence="4" id="KW-1185">Reference proteome</keyword>
<dbReference type="GO" id="GO:0016787">
    <property type="term" value="F:hydrolase activity"/>
    <property type="evidence" value="ECO:0007669"/>
    <property type="project" value="UniProtKB-KW"/>
</dbReference>
<evidence type="ECO:0000313" key="3">
    <source>
        <dbReference type="EMBL" id="MFC7268252.1"/>
    </source>
</evidence>
<dbReference type="Proteomes" id="UP001596507">
    <property type="component" value="Unassembled WGS sequence"/>
</dbReference>
<dbReference type="InterPro" id="IPR007560">
    <property type="entry name" value="Restrct_endonuc_IV_Mrr"/>
</dbReference>